<dbReference type="InterPro" id="IPR016776">
    <property type="entry name" value="ApeP-like_dehydratase"/>
</dbReference>
<proteinExistence type="predicted"/>
<reference evidence="1" key="1">
    <citation type="journal article" date="2013" name="Environ. Microbiol.">
        <title>Microbiota from the distal guts of lean and obese adolescents exhibit partial functional redundancy besides clear differences in community structure.</title>
        <authorList>
            <person name="Ferrer M."/>
            <person name="Ruiz A."/>
            <person name="Lanza F."/>
            <person name="Haange S.B."/>
            <person name="Oberbach A."/>
            <person name="Till H."/>
            <person name="Bargiela R."/>
            <person name="Campoy C."/>
            <person name="Segura M.T."/>
            <person name="Richter M."/>
            <person name="von Bergen M."/>
            <person name="Seifert J."/>
            <person name="Suarez A."/>
        </authorList>
    </citation>
    <scope>NUCLEOTIDE SEQUENCE</scope>
</reference>
<dbReference type="Gene3D" id="3.10.129.10">
    <property type="entry name" value="Hotdog Thioesterase"/>
    <property type="match status" value="1"/>
</dbReference>
<dbReference type="AlphaFoldDB" id="K1TFX8"/>
<dbReference type="Pfam" id="PF22817">
    <property type="entry name" value="ApeP-like"/>
    <property type="match status" value="1"/>
</dbReference>
<protein>
    <submittedName>
        <fullName evidence="1">Uncharacterized protein</fullName>
    </submittedName>
</protein>
<evidence type="ECO:0000313" key="1">
    <source>
        <dbReference type="EMBL" id="EKC65310.1"/>
    </source>
</evidence>
<sequence length="95" mass="10491">QAAGLIENIAQTCAARMGYINLINAERVKLGFIGAIRDLEIRRRPRCGETLVTTIENLEEIFRMMLVDAVVRSGDEVLATARMKIALSETDAQNA</sequence>
<name>K1TFX8_9ZZZZ</name>
<feature type="non-terminal residue" evidence="1">
    <location>
        <position position="1"/>
    </location>
</feature>
<dbReference type="InterPro" id="IPR029069">
    <property type="entry name" value="HotDog_dom_sf"/>
</dbReference>
<dbReference type="SUPFAM" id="SSF54637">
    <property type="entry name" value="Thioesterase/thiol ester dehydrase-isomerase"/>
    <property type="match status" value="1"/>
</dbReference>
<accession>K1TFX8</accession>
<comment type="caution">
    <text evidence="1">The sequence shown here is derived from an EMBL/GenBank/DDBJ whole genome shotgun (WGS) entry which is preliminary data.</text>
</comment>
<dbReference type="EMBL" id="AJWY01006990">
    <property type="protein sequence ID" value="EKC65310.1"/>
    <property type="molecule type" value="Genomic_DNA"/>
</dbReference>
<gene>
    <name evidence="1" type="ORF">LEA_10394</name>
</gene>
<organism evidence="1">
    <name type="scientific">human gut metagenome</name>
    <dbReference type="NCBI Taxonomy" id="408170"/>
    <lineage>
        <taxon>unclassified sequences</taxon>
        <taxon>metagenomes</taxon>
        <taxon>organismal metagenomes</taxon>
    </lineage>
</organism>